<reference evidence="7" key="1">
    <citation type="submission" date="2019-12" db="EMBL/GenBank/DDBJ databases">
        <title>Actinomadura physcomitrii sp. nov., a novel actinomycete isolated from moss [Physcomitrium sphaericum (Ludw) Fuernr].</title>
        <authorList>
            <person name="Zhuang X."/>
        </authorList>
    </citation>
    <scope>NUCLEOTIDE SEQUENCE [LARGE SCALE GENOMIC DNA]</scope>
    <source>
        <strain evidence="7">LD22</strain>
    </source>
</reference>
<feature type="transmembrane region" description="Helical" evidence="5">
    <location>
        <begin position="202"/>
        <end position="222"/>
    </location>
</feature>
<keyword evidence="8" id="KW-1185">Reference proteome</keyword>
<keyword evidence="2 5" id="KW-0812">Transmembrane</keyword>
<feature type="transmembrane region" description="Helical" evidence="5">
    <location>
        <begin position="124"/>
        <end position="142"/>
    </location>
</feature>
<dbReference type="CDD" id="cd03386">
    <property type="entry name" value="PAP2_Aur1_like"/>
    <property type="match status" value="1"/>
</dbReference>
<accession>A0A6I4MVU6</accession>
<dbReference type="AlphaFoldDB" id="A0A6I4MVU6"/>
<comment type="caution">
    <text evidence="7">The sequence shown here is derived from an EMBL/GenBank/DDBJ whole genome shotgun (WGS) entry which is preliminary data.</text>
</comment>
<dbReference type="PANTHER" id="PTHR31310">
    <property type="match status" value="1"/>
</dbReference>
<dbReference type="InterPro" id="IPR026841">
    <property type="entry name" value="Aur1/Ipt1"/>
</dbReference>
<evidence type="ECO:0000313" key="8">
    <source>
        <dbReference type="Proteomes" id="UP000462055"/>
    </source>
</evidence>
<evidence type="ECO:0000256" key="1">
    <source>
        <dbReference type="ARBA" id="ARBA00004141"/>
    </source>
</evidence>
<evidence type="ECO:0000313" key="7">
    <source>
        <dbReference type="EMBL" id="MWA06456.1"/>
    </source>
</evidence>
<keyword evidence="4 5" id="KW-0472">Membrane</keyword>
<dbReference type="Proteomes" id="UP000462055">
    <property type="component" value="Unassembled WGS sequence"/>
</dbReference>
<protein>
    <submittedName>
        <fullName evidence="7">Inositol phosphorylceramide synthase</fullName>
    </submittedName>
</protein>
<dbReference type="Pfam" id="PF14378">
    <property type="entry name" value="PAP2_3"/>
    <property type="match status" value="1"/>
</dbReference>
<comment type="subcellular location">
    <subcellularLocation>
        <location evidence="1">Membrane</location>
        <topology evidence="1">Multi-pass membrane protein</topology>
    </subcellularLocation>
</comment>
<feature type="transmembrane region" description="Helical" evidence="5">
    <location>
        <begin position="94"/>
        <end position="112"/>
    </location>
</feature>
<evidence type="ECO:0000256" key="4">
    <source>
        <dbReference type="ARBA" id="ARBA00023136"/>
    </source>
</evidence>
<sequence>MNPMRRPGGTEAILQRDLTGRRLAAATAVQVLVMGAVIGAYELGRHFADGRPGDAFAHARWLWDLERTLHLPDEAAFQKWALGWDGWVRAANEYYVRVHFPAILLFMAWMWFRHREGWPRVRAVIAVTAAAALALHFAFPLAPPRMLPGHGFIDLMNEYGPSSYSSKPGEGMANQFAAMPSLHVGWALLVAWGAIRYGGGRLRYVLALHPVLTFTIVVVTANHYWTDGIVGCAIVVATLWASSRIPALADRPPERTGVSPARDSVGA</sequence>
<dbReference type="EMBL" id="WBMS02000051">
    <property type="protein sequence ID" value="MWA06456.1"/>
    <property type="molecule type" value="Genomic_DNA"/>
</dbReference>
<dbReference type="GO" id="GO:0016020">
    <property type="term" value="C:membrane"/>
    <property type="evidence" value="ECO:0007669"/>
    <property type="project" value="UniProtKB-SubCell"/>
</dbReference>
<dbReference type="PANTHER" id="PTHR31310:SF7">
    <property type="entry name" value="PA-PHOSPHATASE RELATED-FAMILY PROTEIN DDB_G0268928"/>
    <property type="match status" value="1"/>
</dbReference>
<feature type="domain" description="Inositolphosphotransferase Aur1/Ipt1" evidence="6">
    <location>
        <begin position="60"/>
        <end position="240"/>
    </location>
</feature>
<feature type="transmembrane region" description="Helical" evidence="5">
    <location>
        <begin position="23"/>
        <end position="41"/>
    </location>
</feature>
<evidence type="ECO:0000256" key="2">
    <source>
        <dbReference type="ARBA" id="ARBA00022692"/>
    </source>
</evidence>
<organism evidence="7 8">
    <name type="scientific">Actinomadura physcomitrii</name>
    <dbReference type="NCBI Taxonomy" id="2650748"/>
    <lineage>
        <taxon>Bacteria</taxon>
        <taxon>Bacillati</taxon>
        <taxon>Actinomycetota</taxon>
        <taxon>Actinomycetes</taxon>
        <taxon>Streptosporangiales</taxon>
        <taxon>Thermomonosporaceae</taxon>
        <taxon>Actinomadura</taxon>
    </lineage>
</organism>
<evidence type="ECO:0000259" key="6">
    <source>
        <dbReference type="Pfam" id="PF14378"/>
    </source>
</evidence>
<keyword evidence="3 5" id="KW-1133">Transmembrane helix</keyword>
<evidence type="ECO:0000256" key="5">
    <source>
        <dbReference type="SAM" id="Phobius"/>
    </source>
</evidence>
<name>A0A6I4MVU6_9ACTN</name>
<gene>
    <name evidence="7" type="ORF">F8568_040145</name>
</gene>
<evidence type="ECO:0000256" key="3">
    <source>
        <dbReference type="ARBA" id="ARBA00022989"/>
    </source>
</evidence>
<dbReference type="InterPro" id="IPR052185">
    <property type="entry name" value="IPC_Synthase-Related"/>
</dbReference>
<proteinExistence type="predicted"/>
<feature type="transmembrane region" description="Helical" evidence="5">
    <location>
        <begin position="176"/>
        <end position="195"/>
    </location>
</feature>